<name>A0ACC0Z276_9ROSI</name>
<keyword evidence="2" id="KW-1185">Reference proteome</keyword>
<evidence type="ECO:0000313" key="2">
    <source>
        <dbReference type="Proteomes" id="UP001163603"/>
    </source>
</evidence>
<protein>
    <submittedName>
        <fullName evidence="1">Uncharacterized protein</fullName>
    </submittedName>
</protein>
<dbReference type="EMBL" id="CM047738">
    <property type="protein sequence ID" value="KAJ0044480.1"/>
    <property type="molecule type" value="Genomic_DNA"/>
</dbReference>
<accession>A0ACC0Z276</accession>
<evidence type="ECO:0000313" key="1">
    <source>
        <dbReference type="EMBL" id="KAJ0044480.1"/>
    </source>
</evidence>
<dbReference type="Proteomes" id="UP001163603">
    <property type="component" value="Chromosome 3"/>
</dbReference>
<gene>
    <name evidence="1" type="ORF">Pint_06050</name>
</gene>
<proteinExistence type="predicted"/>
<reference evidence="2" key="1">
    <citation type="journal article" date="2023" name="G3 (Bethesda)">
        <title>Genome assembly and association tests identify interacting loci associated with vigor, precocity, and sex in interspecific pistachio rootstocks.</title>
        <authorList>
            <person name="Palmer W."/>
            <person name="Jacygrad E."/>
            <person name="Sagayaradj S."/>
            <person name="Cavanaugh K."/>
            <person name="Han R."/>
            <person name="Bertier L."/>
            <person name="Beede B."/>
            <person name="Kafkas S."/>
            <person name="Golino D."/>
            <person name="Preece J."/>
            <person name="Michelmore R."/>
        </authorList>
    </citation>
    <scope>NUCLEOTIDE SEQUENCE [LARGE SCALE GENOMIC DNA]</scope>
</reference>
<comment type="caution">
    <text evidence="1">The sequence shown here is derived from an EMBL/GenBank/DDBJ whole genome shotgun (WGS) entry which is preliminary data.</text>
</comment>
<sequence>MSTEKALILFCTTVILMLSIMYFYKLNHPGRLHIHRNVYKLKKTLPPVIDEKAVVVLSEKNFSHVVAKNRYVMVAFYAPWCRWSQRLAPEYEKAAMELKGELVLAKVDVVMETFLTRKYEIDGYPTISFFVGGVKVENYYHKRKRDDIVRWIRTKVELGIYTIMTTKEAEQLLMAEYTIVLGLLESLQGLESEELAAVSNLHTDVIFYQTTSADVAKIFQIEPDIKRPALILLEREAQDLNHFNGSFTKNAIADFVSVNKLPPVTTFSDENAFLILESPMKQLWLFALIHDSEVRSIFQEVAKAFRGKLLFVYVQMDGKGAAKQIAHDFGITGHTPTGPRIVSYSGNSNGKKYVLNDEPSINNIKSFAENFMENKLPSQSYTISETLLTPPYRDEFL</sequence>
<organism evidence="1 2">
    <name type="scientific">Pistacia integerrima</name>
    <dbReference type="NCBI Taxonomy" id="434235"/>
    <lineage>
        <taxon>Eukaryota</taxon>
        <taxon>Viridiplantae</taxon>
        <taxon>Streptophyta</taxon>
        <taxon>Embryophyta</taxon>
        <taxon>Tracheophyta</taxon>
        <taxon>Spermatophyta</taxon>
        <taxon>Magnoliopsida</taxon>
        <taxon>eudicotyledons</taxon>
        <taxon>Gunneridae</taxon>
        <taxon>Pentapetalae</taxon>
        <taxon>rosids</taxon>
        <taxon>malvids</taxon>
        <taxon>Sapindales</taxon>
        <taxon>Anacardiaceae</taxon>
        <taxon>Pistacia</taxon>
    </lineage>
</organism>